<feature type="compositionally biased region" description="Basic and acidic residues" evidence="1">
    <location>
        <begin position="97"/>
        <end position="115"/>
    </location>
</feature>
<organism evidence="3 4">
    <name type="scientific">Taenia crassiceps</name>
    <dbReference type="NCBI Taxonomy" id="6207"/>
    <lineage>
        <taxon>Eukaryota</taxon>
        <taxon>Metazoa</taxon>
        <taxon>Spiralia</taxon>
        <taxon>Lophotrochozoa</taxon>
        <taxon>Platyhelminthes</taxon>
        <taxon>Cestoda</taxon>
        <taxon>Eucestoda</taxon>
        <taxon>Cyclophyllidea</taxon>
        <taxon>Taeniidae</taxon>
        <taxon>Taenia</taxon>
    </lineage>
</organism>
<keyword evidence="4" id="KW-1185">Reference proteome</keyword>
<feature type="signal peptide" evidence="2">
    <location>
        <begin position="1"/>
        <end position="26"/>
    </location>
</feature>
<comment type="caution">
    <text evidence="3">The sequence shown here is derived from an EMBL/GenBank/DDBJ whole genome shotgun (WGS) entry which is preliminary data.</text>
</comment>
<evidence type="ECO:0000313" key="3">
    <source>
        <dbReference type="EMBL" id="KAL5107113.1"/>
    </source>
</evidence>
<feature type="region of interest" description="Disordered" evidence="1">
    <location>
        <begin position="28"/>
        <end position="64"/>
    </location>
</feature>
<evidence type="ECO:0000313" key="4">
    <source>
        <dbReference type="Proteomes" id="UP001651158"/>
    </source>
</evidence>
<feature type="region of interest" description="Disordered" evidence="1">
    <location>
        <begin position="97"/>
        <end position="130"/>
    </location>
</feature>
<name>A0ABR4QC15_9CEST</name>
<sequence length="130" mass="15173">MKGSQFFVLFSFLGLLVVDFAISVSATPSEPQGDVLGASHEPHHLHSKQHHEEHFGEEDEDHDYEHYEDIDYEEVEKARQQFIDSWKDFFEKDNDGDEKIKAELGHNDYFQHGDEPTDQSADDEPERHEE</sequence>
<evidence type="ECO:0000256" key="1">
    <source>
        <dbReference type="SAM" id="MobiDB-lite"/>
    </source>
</evidence>
<proteinExistence type="predicted"/>
<protein>
    <submittedName>
        <fullName evidence="3">Uncharacterized protein</fullName>
    </submittedName>
</protein>
<gene>
    <name evidence="3" type="ORF">TcWFU_009218</name>
</gene>
<dbReference type="EMBL" id="JAKROA010000005">
    <property type="protein sequence ID" value="KAL5107113.1"/>
    <property type="molecule type" value="Genomic_DNA"/>
</dbReference>
<feature type="chain" id="PRO_5045871400" evidence="2">
    <location>
        <begin position="27"/>
        <end position="130"/>
    </location>
</feature>
<keyword evidence="2" id="KW-0732">Signal</keyword>
<accession>A0ABR4QC15</accession>
<evidence type="ECO:0000256" key="2">
    <source>
        <dbReference type="SAM" id="SignalP"/>
    </source>
</evidence>
<dbReference type="Proteomes" id="UP001651158">
    <property type="component" value="Unassembled WGS sequence"/>
</dbReference>
<feature type="compositionally biased region" description="Basic and acidic residues" evidence="1">
    <location>
        <begin position="40"/>
        <end position="54"/>
    </location>
</feature>
<reference evidence="3 4" key="1">
    <citation type="journal article" date="2022" name="Front. Cell. Infect. Microbiol.">
        <title>The Genomes of Two Strains of Taenia crassiceps the Animal Model for the Study of Human Cysticercosis.</title>
        <authorList>
            <person name="Bobes R.J."/>
            <person name="Estrada K."/>
            <person name="Rios-Valencia D.G."/>
            <person name="Calderon-Gallegos A."/>
            <person name="de la Torre P."/>
            <person name="Carrero J.C."/>
            <person name="Sanchez-Flores A."/>
            <person name="Laclette J.P."/>
        </authorList>
    </citation>
    <scope>NUCLEOTIDE SEQUENCE [LARGE SCALE GENOMIC DNA]</scope>
    <source>
        <strain evidence="3">WFUcys</strain>
    </source>
</reference>